<sequence length="469" mass="50577">MLSLADKGWTDPAILINIFRRGNPYRTGSYLLYLAALLCGLGVMIPALQGYYLDTVQVNVSIGDGVFNDLAPARELTPKGLTSVATSKDVIPATIGDTTASSGDFSYLWTPHTNFSSRPPIYDILGVESSIPWFASAAPITADTGLLRVYSLGMGSSVNCAPISSNDFPSKCPGSNPFSTNCSNVDPTRSAISGNTSQSWADPFVFRVCAPGDVSSSPWQPTLDRHQISEDLYLDNQDYSAAEIATNYTYRCIAESTLGYFELPNQWNGFISDDILATAPDVDDISTYGGIGGNETLPAISKRSMQSDSANMPPNHVVPGPLLTSVLAMFGNGTFYNTLTSINSTGPELTAICEQVQVPFGDNIDDLLFNSPYTMEQCSNEQGASALNLYLSSWLKTWNETLYLNLALTAGTYYSAREALNPDFFPEPTVNTDGAMSHSRFLYSSPGMAIQKFSIVKAPLIAISPLILL</sequence>
<keyword evidence="3" id="KW-1185">Reference proteome</keyword>
<comment type="caution">
    <text evidence="2">The sequence shown here is derived from an EMBL/GenBank/DDBJ whole genome shotgun (WGS) entry which is preliminary data.</text>
</comment>
<gene>
    <name evidence="2" type="ORF">HO133_004072</name>
</gene>
<protein>
    <submittedName>
        <fullName evidence="2">Uncharacterized protein</fullName>
    </submittedName>
</protein>
<proteinExistence type="predicted"/>
<dbReference type="Proteomes" id="UP000593566">
    <property type="component" value="Unassembled WGS sequence"/>
</dbReference>
<evidence type="ECO:0000313" key="3">
    <source>
        <dbReference type="Proteomes" id="UP000593566"/>
    </source>
</evidence>
<dbReference type="GeneID" id="59332481"/>
<dbReference type="RefSeq" id="XP_037149038.1">
    <property type="nucleotide sequence ID" value="XM_037294991.1"/>
</dbReference>
<evidence type="ECO:0000313" key="2">
    <source>
        <dbReference type="EMBL" id="KAF6219603.1"/>
    </source>
</evidence>
<feature type="transmembrane region" description="Helical" evidence="1">
    <location>
        <begin position="30"/>
        <end position="52"/>
    </location>
</feature>
<dbReference type="EMBL" id="JACCJB010000019">
    <property type="protein sequence ID" value="KAF6219603.1"/>
    <property type="molecule type" value="Genomic_DNA"/>
</dbReference>
<organism evidence="2 3">
    <name type="scientific">Letharia lupina</name>
    <dbReference type="NCBI Taxonomy" id="560253"/>
    <lineage>
        <taxon>Eukaryota</taxon>
        <taxon>Fungi</taxon>
        <taxon>Dikarya</taxon>
        <taxon>Ascomycota</taxon>
        <taxon>Pezizomycotina</taxon>
        <taxon>Lecanoromycetes</taxon>
        <taxon>OSLEUM clade</taxon>
        <taxon>Lecanoromycetidae</taxon>
        <taxon>Lecanorales</taxon>
        <taxon>Lecanorineae</taxon>
        <taxon>Parmeliaceae</taxon>
        <taxon>Letharia</taxon>
    </lineage>
</organism>
<evidence type="ECO:0000256" key="1">
    <source>
        <dbReference type="SAM" id="Phobius"/>
    </source>
</evidence>
<dbReference type="AlphaFoldDB" id="A0A8H6F9F8"/>
<keyword evidence="1" id="KW-0472">Membrane</keyword>
<name>A0A8H6F9F8_9LECA</name>
<keyword evidence="1" id="KW-1133">Transmembrane helix</keyword>
<keyword evidence="1" id="KW-0812">Transmembrane</keyword>
<reference evidence="2 3" key="1">
    <citation type="journal article" date="2020" name="Genomics">
        <title>Complete, high-quality genomes from long-read metagenomic sequencing of two wolf lichen thalli reveals enigmatic genome architecture.</title>
        <authorList>
            <person name="McKenzie S.K."/>
            <person name="Walston R.F."/>
            <person name="Allen J.L."/>
        </authorList>
    </citation>
    <scope>NUCLEOTIDE SEQUENCE [LARGE SCALE GENOMIC DNA]</scope>
    <source>
        <strain evidence="2">WasteWater1</strain>
    </source>
</reference>
<accession>A0A8H6F9F8</accession>